<accession>A0A101HRS9</accession>
<gene>
    <name evidence="3" type="ORF">XD94_0260</name>
</gene>
<evidence type="ECO:0000313" key="4">
    <source>
        <dbReference type="Proteomes" id="UP000054092"/>
    </source>
</evidence>
<evidence type="ECO:0000259" key="2">
    <source>
        <dbReference type="Pfam" id="PF13229"/>
    </source>
</evidence>
<dbReference type="NCBIfam" id="TIGR03804">
    <property type="entry name" value="para_beta_helix"/>
    <property type="match status" value="1"/>
</dbReference>
<comment type="caution">
    <text evidence="3">The sequence shown here is derived from an EMBL/GenBank/DDBJ whole genome shotgun (WGS) entry which is preliminary data.</text>
</comment>
<dbReference type="SMART" id="SM00710">
    <property type="entry name" value="PbH1"/>
    <property type="match status" value="5"/>
</dbReference>
<organism evidence="3 4">
    <name type="scientific">Mesotoga prima</name>
    <dbReference type="NCBI Taxonomy" id="1184387"/>
    <lineage>
        <taxon>Bacteria</taxon>
        <taxon>Thermotogati</taxon>
        <taxon>Thermotogota</taxon>
        <taxon>Thermotogae</taxon>
        <taxon>Kosmotogales</taxon>
        <taxon>Kosmotogaceae</taxon>
        <taxon>Mesotoga</taxon>
    </lineage>
</organism>
<feature type="domain" description="Right handed beta helix" evidence="2">
    <location>
        <begin position="167"/>
        <end position="280"/>
    </location>
</feature>
<dbReference type="SUPFAM" id="SSF51126">
    <property type="entry name" value="Pectin lyase-like"/>
    <property type="match status" value="1"/>
</dbReference>
<sequence length="317" mass="33877">MKKLLFVLLICFVISSISLGQGAAGILVVGDPDGQYSTIQAAIDDAKAGDTVMILPGTYREGLTVSKEIKLIGSSRDEVIITPEEGKDLGIFVRGAANFSIESITVISSGAAINVSRSSGKIVDSFIAGGRFGISFSGTGMTLEVIDSHITCYLGMDNEDHLETRLAGIYAYGSATVIAENSVFERNGVGMSLTNDIKYQIQNCTFTGNTIGVSLGGDATGSLVGNIVTKNVENGILINSSSTTTLKDNLFYDNIWHGLDLYLNRCTECECGGEEFNGTVVGSGNVFKSEDEICPIDYWDETFYSFDEDLGKSEDED</sequence>
<evidence type="ECO:0000256" key="1">
    <source>
        <dbReference type="SAM" id="SignalP"/>
    </source>
</evidence>
<dbReference type="EMBL" id="LGGP01000025">
    <property type="protein sequence ID" value="KUK81921.1"/>
    <property type="molecule type" value="Genomic_DNA"/>
</dbReference>
<dbReference type="PATRIC" id="fig|1184387.3.peg.568"/>
<dbReference type="InterPro" id="IPR039448">
    <property type="entry name" value="Beta_helix"/>
</dbReference>
<dbReference type="InterPro" id="IPR012334">
    <property type="entry name" value="Pectin_lyas_fold"/>
</dbReference>
<dbReference type="Gene3D" id="2.160.20.10">
    <property type="entry name" value="Single-stranded right-handed beta-helix, Pectin lyase-like"/>
    <property type="match status" value="1"/>
</dbReference>
<keyword evidence="1" id="KW-0732">Signal</keyword>
<dbReference type="InterPro" id="IPR022441">
    <property type="entry name" value="Para_beta_helix_rpt-2"/>
</dbReference>
<dbReference type="InterPro" id="IPR011050">
    <property type="entry name" value="Pectin_lyase_fold/virulence"/>
</dbReference>
<feature type="signal peptide" evidence="1">
    <location>
        <begin position="1"/>
        <end position="23"/>
    </location>
</feature>
<feature type="chain" id="PRO_5007097018" description="Right handed beta helix domain-containing protein" evidence="1">
    <location>
        <begin position="24"/>
        <end position="317"/>
    </location>
</feature>
<reference evidence="4" key="1">
    <citation type="journal article" date="2015" name="MBio">
        <title>Genome-Resolved Metagenomic Analysis Reveals Roles for Candidate Phyla and Other Microbial Community Members in Biogeochemical Transformations in Oil Reservoirs.</title>
        <authorList>
            <person name="Hu P."/>
            <person name="Tom L."/>
            <person name="Singh A."/>
            <person name="Thomas B.C."/>
            <person name="Baker B.J."/>
            <person name="Piceno Y.M."/>
            <person name="Andersen G.L."/>
            <person name="Banfield J.F."/>
        </authorList>
    </citation>
    <scope>NUCLEOTIDE SEQUENCE [LARGE SCALE GENOMIC DNA]</scope>
</reference>
<dbReference type="Proteomes" id="UP000054092">
    <property type="component" value="Unassembled WGS sequence"/>
</dbReference>
<dbReference type="InterPro" id="IPR006626">
    <property type="entry name" value="PbH1"/>
</dbReference>
<dbReference type="AlphaFoldDB" id="A0A101HRS9"/>
<name>A0A101HRS9_9BACT</name>
<protein>
    <recommendedName>
        <fullName evidence="2">Right handed beta helix domain-containing protein</fullName>
    </recommendedName>
</protein>
<proteinExistence type="predicted"/>
<evidence type="ECO:0000313" key="3">
    <source>
        <dbReference type="EMBL" id="KUK81921.1"/>
    </source>
</evidence>
<dbReference type="Pfam" id="PF13229">
    <property type="entry name" value="Beta_helix"/>
    <property type="match status" value="1"/>
</dbReference>